<evidence type="ECO:0000313" key="2">
    <source>
        <dbReference type="Proteomes" id="UP000063308"/>
    </source>
</evidence>
<evidence type="ECO:0000313" key="1">
    <source>
        <dbReference type="EMBL" id="BAR54214.1"/>
    </source>
</evidence>
<name>A0A0E4BK60_9BRAD</name>
<protein>
    <submittedName>
        <fullName evidence="1">Uncharacterized protein</fullName>
    </submittedName>
</protein>
<organism evidence="1 2">
    <name type="scientific">Bradyrhizobium diazoefficiens</name>
    <dbReference type="NCBI Taxonomy" id="1355477"/>
    <lineage>
        <taxon>Bacteria</taxon>
        <taxon>Pseudomonadati</taxon>
        <taxon>Pseudomonadota</taxon>
        <taxon>Alphaproteobacteria</taxon>
        <taxon>Hyphomicrobiales</taxon>
        <taxon>Nitrobacteraceae</taxon>
        <taxon>Bradyrhizobium</taxon>
    </lineage>
</organism>
<gene>
    <name evidence="1" type="ORF">NK6_1029</name>
</gene>
<proteinExistence type="predicted"/>
<dbReference type="Proteomes" id="UP000063308">
    <property type="component" value="Chromosome"/>
</dbReference>
<accession>A0A0E4BK60</accession>
<dbReference type="AlphaFoldDB" id="A0A0E4BK60"/>
<sequence>MSVERRCESGGELSQCAVPPLRLSPLAGRGRILRAAENPGEGELRQGR</sequence>
<dbReference type="EMBL" id="AP014685">
    <property type="protein sequence ID" value="BAR54214.1"/>
    <property type="molecule type" value="Genomic_DNA"/>
</dbReference>
<reference evidence="1 2" key="1">
    <citation type="submission" date="2014-11" db="EMBL/GenBank/DDBJ databases">
        <title>Symbiosis island explosion on the genome of extra-slow-growing strains of soybean bradyrhizobia with massive insertion sequences.</title>
        <authorList>
            <person name="Iida T."/>
            <person name="Minamisawa K."/>
        </authorList>
    </citation>
    <scope>NUCLEOTIDE SEQUENCE [LARGE SCALE GENOMIC DNA]</scope>
    <source>
        <strain evidence="1 2">NK6</strain>
    </source>
</reference>